<organism evidence="2 3">
    <name type="scientific">Leifsonia shinshuensis</name>
    <dbReference type="NCBI Taxonomy" id="150026"/>
    <lineage>
        <taxon>Bacteria</taxon>
        <taxon>Bacillati</taxon>
        <taxon>Actinomycetota</taxon>
        <taxon>Actinomycetes</taxon>
        <taxon>Micrococcales</taxon>
        <taxon>Microbacteriaceae</taxon>
        <taxon>Leifsonia</taxon>
    </lineage>
</organism>
<feature type="transmembrane region" description="Helical" evidence="1">
    <location>
        <begin position="20"/>
        <end position="38"/>
    </location>
</feature>
<accession>A0A853CWK0</accession>
<evidence type="ECO:0000256" key="1">
    <source>
        <dbReference type="SAM" id="Phobius"/>
    </source>
</evidence>
<protein>
    <submittedName>
        <fullName evidence="2">Uncharacterized membrane protein YoaK (UPF0700 family)</fullName>
    </submittedName>
</protein>
<feature type="transmembrane region" description="Helical" evidence="1">
    <location>
        <begin position="59"/>
        <end position="83"/>
    </location>
</feature>
<keyword evidence="1" id="KW-0812">Transmembrane</keyword>
<comment type="caution">
    <text evidence="2">The sequence shown here is derived from an EMBL/GenBank/DDBJ whole genome shotgun (WGS) entry which is preliminary data.</text>
</comment>
<dbReference type="AlphaFoldDB" id="A0A853CWK0"/>
<keyword evidence="1" id="KW-1133">Transmembrane helix</keyword>
<dbReference type="EMBL" id="JACCFL010000001">
    <property type="protein sequence ID" value="NYJ23554.1"/>
    <property type="molecule type" value="Genomic_DNA"/>
</dbReference>
<dbReference type="Proteomes" id="UP000578352">
    <property type="component" value="Unassembled WGS sequence"/>
</dbReference>
<dbReference type="RefSeq" id="WP_382313185.1">
    <property type="nucleotide sequence ID" value="NZ_JBHMAQ010000021.1"/>
</dbReference>
<evidence type="ECO:0000313" key="3">
    <source>
        <dbReference type="Proteomes" id="UP000578352"/>
    </source>
</evidence>
<keyword evidence="1" id="KW-0472">Membrane</keyword>
<proteinExistence type="predicted"/>
<feature type="transmembrane region" description="Helical" evidence="1">
    <location>
        <begin position="89"/>
        <end position="110"/>
    </location>
</feature>
<dbReference type="InterPro" id="IPR025962">
    <property type="entry name" value="SdpI/YhfL"/>
</dbReference>
<name>A0A853CWK0_9MICO</name>
<sequence>MKAPVLPELALTLLVSAIPAVTYLLTLLAIKVGPNPLVGFRISSAMRDEHVWSAVHRSLLPLLIKQLLLSLAAVPVVLGLYVFPASFPFLLVSLIAVMLWAVAVAIRHALRAIDANR</sequence>
<evidence type="ECO:0000313" key="2">
    <source>
        <dbReference type="EMBL" id="NYJ23554.1"/>
    </source>
</evidence>
<gene>
    <name evidence="2" type="ORF">HNR13_001841</name>
</gene>
<reference evidence="2 3" key="1">
    <citation type="submission" date="2020-07" db="EMBL/GenBank/DDBJ databases">
        <title>Sequencing the genomes of 1000 actinobacteria strains.</title>
        <authorList>
            <person name="Klenk H.-P."/>
        </authorList>
    </citation>
    <scope>NUCLEOTIDE SEQUENCE [LARGE SCALE GENOMIC DNA]</scope>
    <source>
        <strain evidence="2 3">DSM 15165</strain>
    </source>
</reference>
<dbReference type="Pfam" id="PF13630">
    <property type="entry name" value="SdpI"/>
    <property type="match status" value="1"/>
</dbReference>